<dbReference type="AlphaFoldDB" id="A0A0F9QRP1"/>
<dbReference type="EMBL" id="LAZR01004516">
    <property type="protein sequence ID" value="KKN07883.1"/>
    <property type="molecule type" value="Genomic_DNA"/>
</dbReference>
<proteinExistence type="predicted"/>
<feature type="non-terminal residue" evidence="1">
    <location>
        <position position="63"/>
    </location>
</feature>
<reference evidence="1" key="1">
    <citation type="journal article" date="2015" name="Nature">
        <title>Complex archaea that bridge the gap between prokaryotes and eukaryotes.</title>
        <authorList>
            <person name="Spang A."/>
            <person name="Saw J.H."/>
            <person name="Jorgensen S.L."/>
            <person name="Zaremba-Niedzwiedzka K."/>
            <person name="Martijn J."/>
            <person name="Lind A.E."/>
            <person name="van Eijk R."/>
            <person name="Schleper C."/>
            <person name="Guy L."/>
            <person name="Ettema T.J."/>
        </authorList>
    </citation>
    <scope>NUCLEOTIDE SEQUENCE</scope>
</reference>
<evidence type="ECO:0000313" key="1">
    <source>
        <dbReference type="EMBL" id="KKN07883.1"/>
    </source>
</evidence>
<sequence>MTDKRFIEFCNERAKVLSEYRDVCYYINVLTDVNKQRVTWLEFVGLIETAHLIWYHEYTNNLD</sequence>
<organism evidence="1">
    <name type="scientific">marine sediment metagenome</name>
    <dbReference type="NCBI Taxonomy" id="412755"/>
    <lineage>
        <taxon>unclassified sequences</taxon>
        <taxon>metagenomes</taxon>
        <taxon>ecological metagenomes</taxon>
    </lineage>
</organism>
<comment type="caution">
    <text evidence="1">The sequence shown here is derived from an EMBL/GenBank/DDBJ whole genome shotgun (WGS) entry which is preliminary data.</text>
</comment>
<accession>A0A0F9QRP1</accession>
<gene>
    <name evidence="1" type="ORF">LCGC14_1062180</name>
</gene>
<protein>
    <submittedName>
        <fullName evidence="1">Uncharacterized protein</fullName>
    </submittedName>
</protein>
<name>A0A0F9QRP1_9ZZZZ</name>